<dbReference type="EMBL" id="GG657452">
    <property type="protein sequence ID" value="OAT07309.1"/>
    <property type="molecule type" value="Genomic_DNA"/>
</dbReference>
<proteinExistence type="predicted"/>
<dbReference type="GeneID" id="42528799"/>
<protein>
    <submittedName>
        <fullName evidence="1">Uncharacterized protein</fullName>
    </submittedName>
</protein>
<dbReference type="Proteomes" id="UP000002038">
    <property type="component" value="Unassembled WGS sequence"/>
</dbReference>
<reference evidence="2" key="1">
    <citation type="journal article" date="2015" name="PLoS Genet.">
        <title>The dynamic genome and transcriptome of the human fungal pathogen Blastomyces and close relative Emmonsia.</title>
        <authorList>
            <person name="Munoz J.F."/>
            <person name="Gauthier G.M."/>
            <person name="Desjardins C.A."/>
            <person name="Gallo J.E."/>
            <person name="Holder J."/>
            <person name="Sullivan T.D."/>
            <person name="Marty A.J."/>
            <person name="Carmen J.C."/>
            <person name="Chen Z."/>
            <person name="Ding L."/>
            <person name="Gujja S."/>
            <person name="Magrini V."/>
            <person name="Misas E."/>
            <person name="Mitreva M."/>
            <person name="Priest M."/>
            <person name="Saif S."/>
            <person name="Whiston E.A."/>
            <person name="Young S."/>
            <person name="Zeng Q."/>
            <person name="Goldman W.E."/>
            <person name="Mardis E.R."/>
            <person name="Taylor J.W."/>
            <person name="McEwen J.G."/>
            <person name="Clay O.K."/>
            <person name="Klein B.S."/>
            <person name="Cuomo C.A."/>
        </authorList>
    </citation>
    <scope>NUCLEOTIDE SEQUENCE [LARGE SCALE GENOMIC DNA]</scope>
    <source>
        <strain evidence="2">SLH14081</strain>
    </source>
</reference>
<dbReference type="KEGG" id="bgh:BDBG_16810"/>
<dbReference type="STRING" id="559298.A0A179UJB3"/>
<evidence type="ECO:0000313" key="2">
    <source>
        <dbReference type="Proteomes" id="UP000002038"/>
    </source>
</evidence>
<accession>A0A179UJB3</accession>
<dbReference type="RefSeq" id="XP_031577705.1">
    <property type="nucleotide sequence ID" value="XM_031724686.1"/>
</dbReference>
<evidence type="ECO:0000313" key="1">
    <source>
        <dbReference type="EMBL" id="OAT07309.1"/>
    </source>
</evidence>
<dbReference type="AlphaFoldDB" id="A0A179UJB3"/>
<dbReference type="VEuPathDB" id="FungiDB:BDBG_16810"/>
<name>A0A179UJB3_BLAGS</name>
<organism evidence="1 2">
    <name type="scientific">Blastomyces gilchristii (strain SLH14081)</name>
    <name type="common">Blastomyces dermatitidis</name>
    <dbReference type="NCBI Taxonomy" id="559298"/>
    <lineage>
        <taxon>Eukaryota</taxon>
        <taxon>Fungi</taxon>
        <taxon>Dikarya</taxon>
        <taxon>Ascomycota</taxon>
        <taxon>Pezizomycotina</taxon>
        <taxon>Eurotiomycetes</taxon>
        <taxon>Eurotiomycetidae</taxon>
        <taxon>Onygenales</taxon>
        <taxon>Ajellomycetaceae</taxon>
        <taxon>Blastomyces</taxon>
    </lineage>
</organism>
<gene>
    <name evidence="1" type="ORF">BDBG_16810</name>
</gene>
<dbReference type="OrthoDB" id="4188825at2759"/>
<sequence>MTNCCLYNECYFCPSFKLKSDRQCCKYKEQNWKNCAGIFDYTGWKNMRAWQQQRRQGQGAEKEWESGCMNDCGSVKTQYPLRLSWLNRYLQKRSWVYTYTLVLPVPPPNDNSYSLSSSRQGGCKG</sequence>
<keyword evidence="2" id="KW-1185">Reference proteome</keyword>